<reference evidence="1" key="1">
    <citation type="submission" date="2020-02" db="EMBL/GenBank/DDBJ databases">
        <authorList>
            <person name="Meier V. D."/>
        </authorList>
    </citation>
    <scope>NUCLEOTIDE SEQUENCE</scope>
    <source>
        <strain evidence="1">AVDCRST_MAG25</strain>
    </source>
</reference>
<dbReference type="AlphaFoldDB" id="A0A6J4QXE4"/>
<organism evidence="1">
    <name type="scientific">uncultured Rubrobacteraceae bacterium</name>
    <dbReference type="NCBI Taxonomy" id="349277"/>
    <lineage>
        <taxon>Bacteria</taxon>
        <taxon>Bacillati</taxon>
        <taxon>Actinomycetota</taxon>
        <taxon>Rubrobacteria</taxon>
        <taxon>Rubrobacterales</taxon>
        <taxon>Rubrobacteraceae</taxon>
        <taxon>environmental samples</taxon>
    </lineage>
</organism>
<proteinExistence type="predicted"/>
<protein>
    <submittedName>
        <fullName evidence="1">Uncharacterized protein</fullName>
    </submittedName>
</protein>
<name>A0A6J4QXE4_9ACTN</name>
<evidence type="ECO:0000313" key="1">
    <source>
        <dbReference type="EMBL" id="CAA9458136.1"/>
    </source>
</evidence>
<accession>A0A6J4QXE4</accession>
<dbReference type="EMBL" id="CADCVI010000033">
    <property type="protein sequence ID" value="CAA9458136.1"/>
    <property type="molecule type" value="Genomic_DNA"/>
</dbReference>
<gene>
    <name evidence="1" type="ORF">AVDCRST_MAG25-416</name>
</gene>
<feature type="non-terminal residue" evidence="1">
    <location>
        <position position="1"/>
    </location>
</feature>
<feature type="non-terminal residue" evidence="1">
    <location>
        <position position="41"/>
    </location>
</feature>
<sequence length="41" mass="4490">WSTMDTELPPRASSSLARGIATRAVLRHEPGVRQTAAWIPC</sequence>